<sequence>MTKCADQLCQVVHHIFSLSLSLERVPDLWKTSCMVPVPKITHPREPNLYRPVSLTSYLMNTMERLILHHVRPVVSPALDPLQFAYQPGIGVEDAVIYLQHRSLSLSHLEQGGNTVRVMFFDFSSAFNTIQHALLRG</sequence>
<gene>
    <name evidence="3" type="primary">LOC106532203</name>
</gene>
<dbReference type="InParanoid" id="A0A2I4CUL2"/>
<proteinExistence type="predicted"/>
<dbReference type="OrthoDB" id="411173at2759"/>
<dbReference type="Pfam" id="PF00078">
    <property type="entry name" value="RVT_1"/>
    <property type="match status" value="1"/>
</dbReference>
<reference evidence="3" key="1">
    <citation type="submission" date="2025-08" db="UniProtKB">
        <authorList>
            <consortium name="RefSeq"/>
        </authorList>
    </citation>
    <scope>IDENTIFICATION</scope>
    <source>
        <strain evidence="3">Quisiro</strain>
    </source>
</reference>
<dbReference type="Proteomes" id="UP000192220">
    <property type="component" value="Unplaced"/>
</dbReference>
<evidence type="ECO:0000259" key="1">
    <source>
        <dbReference type="Pfam" id="PF00078"/>
    </source>
</evidence>
<dbReference type="PANTHER" id="PTHR47510">
    <property type="entry name" value="REVERSE TRANSCRIPTASE DOMAIN-CONTAINING PROTEIN"/>
    <property type="match status" value="1"/>
</dbReference>
<accession>A0A2I4CUL2</accession>
<dbReference type="STRING" id="52670.A0A2I4CUL2"/>
<dbReference type="GeneID" id="106532203"/>
<dbReference type="KEGG" id="alim:106532203"/>
<keyword evidence="3" id="KW-0548">Nucleotidyltransferase</keyword>
<feature type="domain" description="Reverse transcriptase" evidence="1">
    <location>
        <begin position="46"/>
        <end position="132"/>
    </location>
</feature>
<organism evidence="2 3">
    <name type="scientific">Austrofundulus limnaeus</name>
    <name type="common">Annual killifish</name>
    <dbReference type="NCBI Taxonomy" id="52670"/>
    <lineage>
        <taxon>Eukaryota</taxon>
        <taxon>Metazoa</taxon>
        <taxon>Chordata</taxon>
        <taxon>Craniata</taxon>
        <taxon>Vertebrata</taxon>
        <taxon>Euteleostomi</taxon>
        <taxon>Actinopterygii</taxon>
        <taxon>Neopterygii</taxon>
        <taxon>Teleostei</taxon>
        <taxon>Neoteleostei</taxon>
        <taxon>Acanthomorphata</taxon>
        <taxon>Ovalentaria</taxon>
        <taxon>Atherinomorphae</taxon>
        <taxon>Cyprinodontiformes</taxon>
        <taxon>Rivulidae</taxon>
        <taxon>Austrofundulus</taxon>
    </lineage>
</organism>
<evidence type="ECO:0000313" key="3">
    <source>
        <dbReference type="RefSeq" id="XP_013883677.1"/>
    </source>
</evidence>
<dbReference type="InterPro" id="IPR000477">
    <property type="entry name" value="RT_dom"/>
</dbReference>
<name>A0A2I4CUL2_AUSLI</name>
<evidence type="ECO:0000313" key="2">
    <source>
        <dbReference type="Proteomes" id="UP000192220"/>
    </source>
</evidence>
<dbReference type="PANTHER" id="PTHR47510:SF3">
    <property type="entry name" value="ENDO_EXONUCLEASE_PHOSPHATASE DOMAIN-CONTAINING PROTEIN"/>
    <property type="match status" value="1"/>
</dbReference>
<keyword evidence="3" id="KW-0695">RNA-directed DNA polymerase</keyword>
<keyword evidence="2" id="KW-1185">Reference proteome</keyword>
<feature type="non-terminal residue" evidence="3">
    <location>
        <position position="136"/>
    </location>
</feature>
<dbReference type="AlphaFoldDB" id="A0A2I4CUL2"/>
<keyword evidence="3" id="KW-0808">Transferase</keyword>
<protein>
    <submittedName>
        <fullName evidence="3">RNA-directed DNA polymerase from mobile element jockey</fullName>
    </submittedName>
</protein>
<dbReference type="RefSeq" id="XP_013883677.1">
    <property type="nucleotide sequence ID" value="XM_014028223.1"/>
</dbReference>